<evidence type="ECO:0000259" key="7">
    <source>
        <dbReference type="Pfam" id="PF14322"/>
    </source>
</evidence>
<dbReference type="Proteomes" id="UP000618319">
    <property type="component" value="Unassembled WGS sequence"/>
</dbReference>
<dbReference type="PROSITE" id="PS51257">
    <property type="entry name" value="PROKAR_LIPOPROTEIN"/>
    <property type="match status" value="1"/>
</dbReference>
<keyword evidence="4" id="KW-0472">Membrane</keyword>
<dbReference type="Pfam" id="PF07980">
    <property type="entry name" value="SusD_RagB"/>
    <property type="match status" value="1"/>
</dbReference>
<keyword evidence="5" id="KW-0998">Cell outer membrane</keyword>
<keyword evidence="9" id="KW-1185">Reference proteome</keyword>
<dbReference type="InterPro" id="IPR033985">
    <property type="entry name" value="SusD-like_N"/>
</dbReference>
<proteinExistence type="inferred from homology"/>
<organism evidence="8 9">
    <name type="scientific">Sphingobacterium pedocola</name>
    <dbReference type="NCBI Taxonomy" id="2082722"/>
    <lineage>
        <taxon>Bacteria</taxon>
        <taxon>Pseudomonadati</taxon>
        <taxon>Bacteroidota</taxon>
        <taxon>Sphingobacteriia</taxon>
        <taxon>Sphingobacteriales</taxon>
        <taxon>Sphingobacteriaceae</taxon>
        <taxon>Sphingobacterium</taxon>
    </lineage>
</organism>
<dbReference type="InterPro" id="IPR012944">
    <property type="entry name" value="SusD_RagB_dom"/>
</dbReference>
<dbReference type="RefSeq" id="WP_196940674.1">
    <property type="nucleotide sequence ID" value="NZ_MU158691.1"/>
</dbReference>
<evidence type="ECO:0000256" key="3">
    <source>
        <dbReference type="ARBA" id="ARBA00022729"/>
    </source>
</evidence>
<dbReference type="Pfam" id="PF14322">
    <property type="entry name" value="SusD-like_3"/>
    <property type="match status" value="1"/>
</dbReference>
<dbReference type="EMBL" id="PSKQ01000018">
    <property type="protein sequence ID" value="MBE8720860.1"/>
    <property type="molecule type" value="Genomic_DNA"/>
</dbReference>
<evidence type="ECO:0008006" key="10">
    <source>
        <dbReference type="Google" id="ProtNLM"/>
    </source>
</evidence>
<comment type="caution">
    <text evidence="8">The sequence shown here is derived from an EMBL/GenBank/DDBJ whole genome shotgun (WGS) entry which is preliminary data.</text>
</comment>
<keyword evidence="3" id="KW-0732">Signal</keyword>
<evidence type="ECO:0000256" key="4">
    <source>
        <dbReference type="ARBA" id="ARBA00023136"/>
    </source>
</evidence>
<sequence>MKKNNILMTALLRTVICLLLFTLQGCENFLEIRPDKKMVIATKLDDLQAIFDNTGVIKPQANLVEVIADSYYLSDADYMAQSVVTRQYYVRETPLIDYSQGWTSYYRTIFYVNEILAGLQKIGYSAIELPKARHLEGSALFVRALSYYHLAQLFTVPYDDATVVNEKGLPLRLSPDFNQVVKRSSQLGTYQQIIADFRNSIRLLPVTKPTYPTRPWKAAAYAGLANVYLTMENYALAETYADSVLQITNQLMDFSMLDQQAEVPFLPYNAEVLYFSNFGQVGPLSNRLLNVDTLLYRSYADADLRKSVYFKLRTNGTVQYKGDYLIQNQSFFNGLTIAEMLLVRAECKARRGDSNGAAQDLKKLMDSRWTANHYVIPGNLNDAGILNLILEERRRELVFKGRRWYDIRRLHGASDKSIKLSRKIGDETYEISSSDNSLNTLNIPDEVRQLGGYDQ</sequence>
<reference evidence="8 9" key="1">
    <citation type="submission" date="2018-02" db="EMBL/GenBank/DDBJ databases">
        <title>Sphingobacterium KA21.</title>
        <authorList>
            <person name="Vasarhelyi B.M."/>
            <person name="Deshmukh S."/>
            <person name="Balint B."/>
            <person name="Kukolya J."/>
        </authorList>
    </citation>
    <scope>NUCLEOTIDE SEQUENCE [LARGE SCALE GENOMIC DNA]</scope>
    <source>
        <strain evidence="8 9">Ka21</strain>
    </source>
</reference>
<protein>
    <recommendedName>
        <fullName evidence="10">RagB/SusD family nutrient uptake outer membrane protein</fullName>
    </recommendedName>
</protein>
<gene>
    <name evidence="8" type="ORF">C4F40_09015</name>
</gene>
<comment type="subcellular location">
    <subcellularLocation>
        <location evidence="1">Cell outer membrane</location>
    </subcellularLocation>
</comment>
<accession>A0ABR9T6B2</accession>
<name>A0ABR9T6B2_9SPHI</name>
<evidence type="ECO:0000313" key="9">
    <source>
        <dbReference type="Proteomes" id="UP000618319"/>
    </source>
</evidence>
<evidence type="ECO:0000256" key="5">
    <source>
        <dbReference type="ARBA" id="ARBA00023237"/>
    </source>
</evidence>
<comment type="similarity">
    <text evidence="2">Belongs to the SusD family.</text>
</comment>
<feature type="domain" description="RagB/SusD" evidence="6">
    <location>
        <begin position="337"/>
        <end position="429"/>
    </location>
</feature>
<dbReference type="Gene3D" id="1.25.40.390">
    <property type="match status" value="1"/>
</dbReference>
<dbReference type="SUPFAM" id="SSF48452">
    <property type="entry name" value="TPR-like"/>
    <property type="match status" value="1"/>
</dbReference>
<feature type="domain" description="SusD-like N-terminal" evidence="7">
    <location>
        <begin position="29"/>
        <end position="229"/>
    </location>
</feature>
<dbReference type="InterPro" id="IPR011990">
    <property type="entry name" value="TPR-like_helical_dom_sf"/>
</dbReference>
<evidence type="ECO:0000256" key="2">
    <source>
        <dbReference type="ARBA" id="ARBA00006275"/>
    </source>
</evidence>
<evidence type="ECO:0000259" key="6">
    <source>
        <dbReference type="Pfam" id="PF07980"/>
    </source>
</evidence>
<evidence type="ECO:0000313" key="8">
    <source>
        <dbReference type="EMBL" id="MBE8720860.1"/>
    </source>
</evidence>
<evidence type="ECO:0000256" key="1">
    <source>
        <dbReference type="ARBA" id="ARBA00004442"/>
    </source>
</evidence>